<dbReference type="InterPro" id="IPR036188">
    <property type="entry name" value="FAD/NAD-bd_sf"/>
</dbReference>
<dbReference type="EMBL" id="WHOC01000198">
    <property type="protein sequence ID" value="NOU91518.1"/>
    <property type="molecule type" value="Genomic_DNA"/>
</dbReference>
<evidence type="ECO:0000313" key="3">
    <source>
        <dbReference type="Proteomes" id="UP000658690"/>
    </source>
</evidence>
<comment type="caution">
    <text evidence="2">The sequence shown here is derived from an EMBL/GenBank/DDBJ whole genome shotgun (WGS) entry which is preliminary data.</text>
</comment>
<keyword evidence="3" id="KW-1185">Reference proteome</keyword>
<dbReference type="Pfam" id="PF01593">
    <property type="entry name" value="Amino_oxidase"/>
    <property type="match status" value="1"/>
</dbReference>
<gene>
    <name evidence="2" type="ORF">GC102_38200</name>
</gene>
<reference evidence="2 3" key="1">
    <citation type="submission" date="2019-10" db="EMBL/GenBank/DDBJ databases">
        <title>Description of Paenibacillus choica sp. nov.</title>
        <authorList>
            <person name="Carlier A."/>
            <person name="Qi S."/>
        </authorList>
    </citation>
    <scope>NUCLEOTIDE SEQUENCE [LARGE SCALE GENOMIC DNA]</scope>
    <source>
        <strain evidence="2 3">LMG 31460</strain>
    </source>
</reference>
<proteinExistence type="predicted"/>
<evidence type="ECO:0000259" key="1">
    <source>
        <dbReference type="Pfam" id="PF01593"/>
    </source>
</evidence>
<accession>A0ABX1ZDW6</accession>
<sequence>MNKMAVVFDMPTKEAGHHVTVLEASERVGGRIRTIRRPFTEGQYFEAGAMRFPETHYLVNAYIHKFGLPIRAFINETPNDLIYVNGIKTRVHQYERIGLCSSKSSINIHCTTF</sequence>
<name>A0ABX1ZDW6_9BACL</name>
<evidence type="ECO:0000313" key="2">
    <source>
        <dbReference type="EMBL" id="NOU91518.1"/>
    </source>
</evidence>
<dbReference type="Proteomes" id="UP000658690">
    <property type="component" value="Unassembled WGS sequence"/>
</dbReference>
<feature type="domain" description="Amine oxidase" evidence="1">
    <location>
        <begin position="14"/>
        <end position="86"/>
    </location>
</feature>
<dbReference type="InterPro" id="IPR002937">
    <property type="entry name" value="Amino_oxidase"/>
</dbReference>
<organism evidence="2 3">
    <name type="scientific">Paenibacillus germinis</name>
    <dbReference type="NCBI Taxonomy" id="2654979"/>
    <lineage>
        <taxon>Bacteria</taxon>
        <taxon>Bacillati</taxon>
        <taxon>Bacillota</taxon>
        <taxon>Bacilli</taxon>
        <taxon>Bacillales</taxon>
        <taxon>Paenibacillaceae</taxon>
        <taxon>Paenibacillus</taxon>
    </lineage>
</organism>
<dbReference type="SUPFAM" id="SSF51905">
    <property type="entry name" value="FAD/NAD(P)-binding domain"/>
    <property type="match status" value="1"/>
</dbReference>
<dbReference type="Gene3D" id="3.90.660.10">
    <property type="match status" value="1"/>
</dbReference>
<protein>
    <submittedName>
        <fullName evidence="2">NAD(P)-binding protein</fullName>
    </submittedName>
</protein>